<comment type="caution">
    <text evidence="2">The sequence shown here is derived from an EMBL/GenBank/DDBJ whole genome shotgun (WGS) entry which is preliminary data.</text>
</comment>
<proteinExistence type="predicted"/>
<accession>A0A8J5V058</accession>
<protein>
    <submittedName>
        <fullName evidence="2">Uncharacterized protein</fullName>
    </submittedName>
</protein>
<feature type="region of interest" description="Disordered" evidence="1">
    <location>
        <begin position="46"/>
        <end position="74"/>
    </location>
</feature>
<evidence type="ECO:0000256" key="1">
    <source>
        <dbReference type="SAM" id="MobiDB-lite"/>
    </source>
</evidence>
<evidence type="ECO:0000313" key="3">
    <source>
        <dbReference type="Proteomes" id="UP000729402"/>
    </source>
</evidence>
<name>A0A8J5V058_ZIZPA</name>
<organism evidence="2 3">
    <name type="scientific">Zizania palustris</name>
    <name type="common">Northern wild rice</name>
    <dbReference type="NCBI Taxonomy" id="103762"/>
    <lineage>
        <taxon>Eukaryota</taxon>
        <taxon>Viridiplantae</taxon>
        <taxon>Streptophyta</taxon>
        <taxon>Embryophyta</taxon>
        <taxon>Tracheophyta</taxon>
        <taxon>Spermatophyta</taxon>
        <taxon>Magnoliopsida</taxon>
        <taxon>Liliopsida</taxon>
        <taxon>Poales</taxon>
        <taxon>Poaceae</taxon>
        <taxon>BOP clade</taxon>
        <taxon>Oryzoideae</taxon>
        <taxon>Oryzeae</taxon>
        <taxon>Zizaniinae</taxon>
        <taxon>Zizania</taxon>
    </lineage>
</organism>
<evidence type="ECO:0000313" key="2">
    <source>
        <dbReference type="EMBL" id="KAG8052802.1"/>
    </source>
</evidence>
<dbReference type="AlphaFoldDB" id="A0A8J5V058"/>
<sequence>MASTMRSLECSSQYLFCIFLSSQYHGLDDEVPEVLKDNQEFQHKITDLSSKIPEKTKDQLTDQTLDTRKNTSSS</sequence>
<keyword evidence="3" id="KW-1185">Reference proteome</keyword>
<reference evidence="2" key="2">
    <citation type="submission" date="2021-02" db="EMBL/GenBank/DDBJ databases">
        <authorList>
            <person name="Kimball J.A."/>
            <person name="Haas M.W."/>
            <person name="Macchietto M."/>
            <person name="Kono T."/>
            <person name="Duquette J."/>
            <person name="Shao M."/>
        </authorList>
    </citation>
    <scope>NUCLEOTIDE SEQUENCE</scope>
    <source>
        <tissue evidence="2">Fresh leaf tissue</tissue>
    </source>
</reference>
<gene>
    <name evidence="2" type="ORF">GUJ93_ZPchr0001g29397</name>
</gene>
<dbReference type="Proteomes" id="UP000729402">
    <property type="component" value="Unassembled WGS sequence"/>
</dbReference>
<reference evidence="2" key="1">
    <citation type="journal article" date="2021" name="bioRxiv">
        <title>Whole Genome Assembly and Annotation of Northern Wild Rice, Zizania palustris L., Supports a Whole Genome Duplication in the Zizania Genus.</title>
        <authorList>
            <person name="Haas M."/>
            <person name="Kono T."/>
            <person name="Macchietto M."/>
            <person name="Millas R."/>
            <person name="McGilp L."/>
            <person name="Shao M."/>
            <person name="Duquette J."/>
            <person name="Hirsch C.N."/>
            <person name="Kimball J."/>
        </authorList>
    </citation>
    <scope>NUCLEOTIDE SEQUENCE</scope>
    <source>
        <tissue evidence="2">Fresh leaf tissue</tissue>
    </source>
</reference>
<dbReference type="EMBL" id="JAAALK010000288">
    <property type="protein sequence ID" value="KAG8052802.1"/>
    <property type="molecule type" value="Genomic_DNA"/>
</dbReference>